<dbReference type="RefSeq" id="WP_081155158.1">
    <property type="nucleotide sequence ID" value="NZ_LVYD01000095.1"/>
</dbReference>
<dbReference type="AlphaFoldDB" id="A0A1V9FKM5"/>
<accession>A0A1V9FKM5</accession>
<feature type="signal peptide" evidence="1">
    <location>
        <begin position="1"/>
        <end position="20"/>
    </location>
</feature>
<proteinExistence type="predicted"/>
<dbReference type="OrthoDB" id="670350at2"/>
<evidence type="ECO:0008006" key="4">
    <source>
        <dbReference type="Google" id="ProtNLM"/>
    </source>
</evidence>
<dbReference type="EMBL" id="LVYD01000095">
    <property type="protein sequence ID" value="OQP58831.1"/>
    <property type="molecule type" value="Genomic_DNA"/>
</dbReference>
<organism evidence="2 3">
    <name type="scientific">Niastella vici</name>
    <dbReference type="NCBI Taxonomy" id="1703345"/>
    <lineage>
        <taxon>Bacteria</taxon>
        <taxon>Pseudomonadati</taxon>
        <taxon>Bacteroidota</taxon>
        <taxon>Chitinophagia</taxon>
        <taxon>Chitinophagales</taxon>
        <taxon>Chitinophagaceae</taxon>
        <taxon>Niastella</taxon>
    </lineage>
</organism>
<gene>
    <name evidence="2" type="ORF">A3860_39360</name>
</gene>
<evidence type="ECO:0000313" key="2">
    <source>
        <dbReference type="EMBL" id="OQP58831.1"/>
    </source>
</evidence>
<protein>
    <recommendedName>
        <fullName evidence="4">DUF4440 domain-containing protein</fullName>
    </recommendedName>
</protein>
<keyword evidence="1" id="KW-0732">Signal</keyword>
<keyword evidence="3" id="KW-1185">Reference proteome</keyword>
<comment type="caution">
    <text evidence="2">The sequence shown here is derived from an EMBL/GenBank/DDBJ whole genome shotgun (WGS) entry which is preliminary data.</text>
</comment>
<evidence type="ECO:0000256" key="1">
    <source>
        <dbReference type="SAM" id="SignalP"/>
    </source>
</evidence>
<feature type="chain" id="PRO_5012958089" description="DUF4440 domain-containing protein" evidence="1">
    <location>
        <begin position="21"/>
        <end position="177"/>
    </location>
</feature>
<evidence type="ECO:0000313" key="3">
    <source>
        <dbReference type="Proteomes" id="UP000192796"/>
    </source>
</evidence>
<sequence>MSKKILQLIAFLFLFQALSAQNTLDQKSIAEVIVKDATAMVSFLNAGDYKGYLKYIHPVRIEAGGGEARVISQLDNQYGPLKAKGIVISGTVFDQPSEIVKSKNELQCTISQQTEVKVAKGRVVTYTTFIGFSTDNGKTWKFVDTNNIDIAIIRKLFPNLSPKITIPPKKQPTVYNE</sequence>
<reference evidence="2 3" key="1">
    <citation type="submission" date="2016-03" db="EMBL/GenBank/DDBJ databases">
        <title>Niastella vici sp. nov., isolated from farmland soil.</title>
        <authorList>
            <person name="Chen L."/>
            <person name="Wang D."/>
            <person name="Yang S."/>
            <person name="Wang G."/>
        </authorList>
    </citation>
    <scope>NUCLEOTIDE SEQUENCE [LARGE SCALE GENOMIC DNA]</scope>
    <source>
        <strain evidence="2 3">DJ57</strain>
    </source>
</reference>
<dbReference type="Proteomes" id="UP000192796">
    <property type="component" value="Unassembled WGS sequence"/>
</dbReference>
<name>A0A1V9FKM5_9BACT</name>